<gene>
    <name evidence="1" type="ORF">Ahy_A06g026951</name>
</gene>
<protein>
    <recommendedName>
        <fullName evidence="3">Zinc finger GRF-type domain-containing protein</fullName>
    </recommendedName>
</protein>
<sequence length="60" mass="7028">MNRNRDARLPEWCACGSRPVLRWSAMDSNPGRPFVGFPNYNVRGGEGYFCGWAKFWKKMR</sequence>
<accession>A0A445CM80</accession>
<evidence type="ECO:0008006" key="3">
    <source>
        <dbReference type="Google" id="ProtNLM"/>
    </source>
</evidence>
<keyword evidence="2" id="KW-1185">Reference proteome</keyword>
<proteinExistence type="predicted"/>
<dbReference type="Proteomes" id="UP000289738">
    <property type="component" value="Chromosome A06"/>
</dbReference>
<comment type="caution">
    <text evidence="1">The sequence shown here is derived from an EMBL/GenBank/DDBJ whole genome shotgun (WGS) entry which is preliminary data.</text>
</comment>
<organism evidence="1 2">
    <name type="scientific">Arachis hypogaea</name>
    <name type="common">Peanut</name>
    <dbReference type="NCBI Taxonomy" id="3818"/>
    <lineage>
        <taxon>Eukaryota</taxon>
        <taxon>Viridiplantae</taxon>
        <taxon>Streptophyta</taxon>
        <taxon>Embryophyta</taxon>
        <taxon>Tracheophyta</taxon>
        <taxon>Spermatophyta</taxon>
        <taxon>Magnoliopsida</taxon>
        <taxon>eudicotyledons</taxon>
        <taxon>Gunneridae</taxon>
        <taxon>Pentapetalae</taxon>
        <taxon>rosids</taxon>
        <taxon>fabids</taxon>
        <taxon>Fabales</taxon>
        <taxon>Fabaceae</taxon>
        <taxon>Papilionoideae</taxon>
        <taxon>50 kb inversion clade</taxon>
        <taxon>dalbergioids sensu lato</taxon>
        <taxon>Dalbergieae</taxon>
        <taxon>Pterocarpus clade</taxon>
        <taxon>Arachis</taxon>
    </lineage>
</organism>
<dbReference type="AlphaFoldDB" id="A0A445CM80"/>
<evidence type="ECO:0000313" key="2">
    <source>
        <dbReference type="Proteomes" id="UP000289738"/>
    </source>
</evidence>
<reference evidence="1 2" key="1">
    <citation type="submission" date="2019-01" db="EMBL/GenBank/DDBJ databases">
        <title>Sequencing of cultivated peanut Arachis hypogaea provides insights into genome evolution and oil improvement.</title>
        <authorList>
            <person name="Chen X."/>
        </authorList>
    </citation>
    <scope>NUCLEOTIDE SEQUENCE [LARGE SCALE GENOMIC DNA]</scope>
    <source>
        <strain evidence="2">cv. Fuhuasheng</strain>
        <tissue evidence="1">Leaves</tissue>
    </source>
</reference>
<name>A0A445CM80_ARAHY</name>
<dbReference type="EMBL" id="SDMP01000006">
    <property type="protein sequence ID" value="RYR52022.1"/>
    <property type="molecule type" value="Genomic_DNA"/>
</dbReference>
<evidence type="ECO:0000313" key="1">
    <source>
        <dbReference type="EMBL" id="RYR52022.1"/>
    </source>
</evidence>